<proteinExistence type="predicted"/>
<dbReference type="PANTHER" id="PTHR32432">
    <property type="entry name" value="CELL DIVISION PROTEIN FTSA-RELATED"/>
    <property type="match status" value="1"/>
</dbReference>
<keyword evidence="2" id="KW-0131">Cell cycle</keyword>
<dbReference type="SMART" id="SM00842">
    <property type="entry name" value="FtsA"/>
    <property type="match status" value="1"/>
</dbReference>
<evidence type="ECO:0000313" key="3">
    <source>
        <dbReference type="Proteomes" id="UP000030012"/>
    </source>
</evidence>
<dbReference type="InterPro" id="IPR043129">
    <property type="entry name" value="ATPase_NBD"/>
</dbReference>
<sequence length="719" mass="80343">MNISNINPKDIIFALDIGTRSIIGNVGIVKDKKFNTICERYLEHEERAMIDGQIHDINLVASTVNSVKKSIEEEIGVDLQDVCIAAAGRFLRTIEVSAELSLEENKEIDREIIRSLELTAVKKAEEEVNKKTQGKLYCVGYSVKNYYLNGYIISNLLSQKGEKISIEVIATFLPRSVVDSLYAVMNKVGLNVTSLTLEPIAAMEAVVPKKLRLLNIALVDVGAGTSDIAISSNDSISAYGMVPMAGDEVTEAIVQNFLVDFNTAEKIKIATSKGENIQFVDVLGIENEATLDEVKKVIKPVVSKITEEIGEKIIELNGGRAPNAVFLVGGGAHTPDFKEALGESLGLIEKRIAIKSRDAVIDCVDYDEKLGSVGVTVLGIALVAIKKSGHDFIDIILNNEVISLFNSHKHTVMDVILQSGINHKALIGKNGKNIRFVLNDITRVAFGTLAKGAEIYVNGESATIDSEVKEGDKIKIYFAKDGKDAAPTVKEYFKNINTISFYLNDEIENIHPLVFINDEKASFDDIIKEGENIKIIFPDTLGEYIKYYNGDENEDYCYYINDSEVDYSYAIKEGDRIYKTRKYKEPNEKNTNNIISEVKDKKIDNEDSKEAIENEDIEIVDELDLNENYDNNQEKNLEGNKVNSNESENLYKELHIVVNDEKITLKGKEKYVFIDIFEYISFDLTVSKGNLTLMLNEQKAGYYDELKDGDVIKIFWQNI</sequence>
<comment type="caution">
    <text evidence="2">The sequence shown here is derived from an EMBL/GenBank/DDBJ whole genome shotgun (WGS) entry which is preliminary data.</text>
</comment>
<dbReference type="Proteomes" id="UP000030012">
    <property type="component" value="Unassembled WGS sequence"/>
</dbReference>
<dbReference type="SUPFAM" id="SSF53067">
    <property type="entry name" value="Actin-like ATPase domain"/>
    <property type="match status" value="2"/>
</dbReference>
<reference evidence="2 3" key="1">
    <citation type="submission" date="2014-01" db="EMBL/GenBank/DDBJ databases">
        <title>Plasmidome dynamics in the species complex Clostridium novyi sensu lato converts strains of independent lineages into distinctly different pathogens.</title>
        <authorList>
            <person name="Skarin H."/>
            <person name="Segerman B."/>
        </authorList>
    </citation>
    <scope>NUCLEOTIDE SEQUENCE [LARGE SCALE GENOMIC DNA]</scope>
    <source>
        <strain evidence="2 3">4552</strain>
    </source>
</reference>
<evidence type="ECO:0000313" key="2">
    <source>
        <dbReference type="EMBL" id="KGM95601.1"/>
    </source>
</evidence>
<name>A0A0A0I5L2_CLONO</name>
<dbReference type="InterPro" id="IPR003494">
    <property type="entry name" value="SHS2_FtsA"/>
</dbReference>
<dbReference type="PANTHER" id="PTHR32432:SF3">
    <property type="entry name" value="ETHANOLAMINE UTILIZATION PROTEIN EUTJ"/>
    <property type="match status" value="1"/>
</dbReference>
<keyword evidence="2" id="KW-0132">Cell division</keyword>
<evidence type="ECO:0000259" key="1">
    <source>
        <dbReference type="SMART" id="SM00842"/>
    </source>
</evidence>
<dbReference type="CDD" id="cd24004">
    <property type="entry name" value="ASKHA_NBD_PilM-like"/>
    <property type="match status" value="1"/>
</dbReference>
<accession>A0A0A0I5L2</accession>
<dbReference type="OrthoDB" id="9768127at2"/>
<dbReference type="EMBL" id="JENJ01000036">
    <property type="protein sequence ID" value="KGM95601.1"/>
    <property type="molecule type" value="Genomic_DNA"/>
</dbReference>
<dbReference type="GO" id="GO:0051301">
    <property type="term" value="P:cell division"/>
    <property type="evidence" value="ECO:0007669"/>
    <property type="project" value="UniProtKB-KW"/>
</dbReference>
<organism evidence="2 3">
    <name type="scientific">Clostridium novyi A str. 4552</name>
    <dbReference type="NCBI Taxonomy" id="1444289"/>
    <lineage>
        <taxon>Bacteria</taxon>
        <taxon>Bacillati</taxon>
        <taxon>Bacillota</taxon>
        <taxon>Clostridia</taxon>
        <taxon>Eubacteriales</taxon>
        <taxon>Clostridiaceae</taxon>
        <taxon>Clostridium</taxon>
    </lineage>
</organism>
<feature type="domain" description="SHS2" evidence="1">
    <location>
        <begin position="12"/>
        <end position="206"/>
    </location>
</feature>
<dbReference type="Pfam" id="PF14450">
    <property type="entry name" value="FtsA"/>
    <property type="match status" value="1"/>
</dbReference>
<dbReference type="Gene3D" id="3.30.420.40">
    <property type="match status" value="2"/>
</dbReference>
<protein>
    <submittedName>
        <fullName evidence="2">Cell division protein FtsA</fullName>
    </submittedName>
</protein>
<gene>
    <name evidence="2" type="ORF">Z968_08750</name>
</gene>
<dbReference type="RefSeq" id="WP_039255673.1">
    <property type="nucleotide sequence ID" value="NZ_JENJ01000036.1"/>
</dbReference>
<dbReference type="InterPro" id="IPR050696">
    <property type="entry name" value="FtsA/MreB"/>
</dbReference>
<dbReference type="AlphaFoldDB" id="A0A0A0I5L2"/>